<feature type="transmembrane region" description="Helical" evidence="1">
    <location>
        <begin position="12"/>
        <end position="32"/>
    </location>
</feature>
<keyword evidence="1" id="KW-1133">Transmembrane helix</keyword>
<keyword evidence="1" id="KW-0472">Membrane</keyword>
<keyword evidence="1" id="KW-0812">Transmembrane</keyword>
<organism evidence="2 3">
    <name type="scientific">Araneus ventricosus</name>
    <name type="common">Orbweaver spider</name>
    <name type="synonym">Epeira ventricosa</name>
    <dbReference type="NCBI Taxonomy" id="182803"/>
    <lineage>
        <taxon>Eukaryota</taxon>
        <taxon>Metazoa</taxon>
        <taxon>Ecdysozoa</taxon>
        <taxon>Arthropoda</taxon>
        <taxon>Chelicerata</taxon>
        <taxon>Arachnida</taxon>
        <taxon>Araneae</taxon>
        <taxon>Araneomorphae</taxon>
        <taxon>Entelegynae</taxon>
        <taxon>Araneoidea</taxon>
        <taxon>Araneidae</taxon>
        <taxon>Araneus</taxon>
    </lineage>
</organism>
<protein>
    <submittedName>
        <fullName evidence="2">Uncharacterized protein</fullName>
    </submittedName>
</protein>
<dbReference type="EMBL" id="BGPR01026133">
    <property type="protein sequence ID" value="GBN95607.1"/>
    <property type="molecule type" value="Genomic_DNA"/>
</dbReference>
<sequence length="104" mass="11832">MTSYQIAGWTRAVIGGLISFAAHTLFLTFFAAPGTRVPWHVTFECSKRWQLKQRKFEIYGFTVKFLACRREKEDTKQIAVSGGKGKIEGRQDPWVPRNGTPVLI</sequence>
<evidence type="ECO:0000313" key="2">
    <source>
        <dbReference type="EMBL" id="GBN95607.1"/>
    </source>
</evidence>
<dbReference type="Proteomes" id="UP000499080">
    <property type="component" value="Unassembled WGS sequence"/>
</dbReference>
<gene>
    <name evidence="2" type="ORF">AVEN_18827_1</name>
</gene>
<proteinExistence type="predicted"/>
<evidence type="ECO:0000313" key="3">
    <source>
        <dbReference type="Proteomes" id="UP000499080"/>
    </source>
</evidence>
<comment type="caution">
    <text evidence="2">The sequence shown here is derived from an EMBL/GenBank/DDBJ whole genome shotgun (WGS) entry which is preliminary data.</text>
</comment>
<name>A0A4Y2T4W5_ARAVE</name>
<dbReference type="AlphaFoldDB" id="A0A4Y2T4W5"/>
<keyword evidence="3" id="KW-1185">Reference proteome</keyword>
<reference evidence="2 3" key="1">
    <citation type="journal article" date="2019" name="Sci. Rep.">
        <title>Orb-weaving spider Araneus ventricosus genome elucidates the spidroin gene catalogue.</title>
        <authorList>
            <person name="Kono N."/>
            <person name="Nakamura H."/>
            <person name="Ohtoshi R."/>
            <person name="Moran D.A.P."/>
            <person name="Shinohara A."/>
            <person name="Yoshida Y."/>
            <person name="Fujiwara M."/>
            <person name="Mori M."/>
            <person name="Tomita M."/>
            <person name="Arakawa K."/>
        </authorList>
    </citation>
    <scope>NUCLEOTIDE SEQUENCE [LARGE SCALE GENOMIC DNA]</scope>
</reference>
<evidence type="ECO:0000256" key="1">
    <source>
        <dbReference type="SAM" id="Phobius"/>
    </source>
</evidence>
<accession>A0A4Y2T4W5</accession>